<keyword evidence="10" id="KW-0812">Transmembrane</keyword>
<dbReference type="SUPFAM" id="SSF48264">
    <property type="entry name" value="Cytochrome P450"/>
    <property type="match status" value="1"/>
</dbReference>
<evidence type="ECO:0000256" key="1">
    <source>
        <dbReference type="ARBA" id="ARBA00004167"/>
    </source>
</evidence>
<evidence type="ECO:0000256" key="6">
    <source>
        <dbReference type="ARBA" id="ARBA00023004"/>
    </source>
</evidence>
<comment type="similarity">
    <text evidence="2 9">Belongs to the cytochrome P450 family.</text>
</comment>
<evidence type="ECO:0000256" key="4">
    <source>
        <dbReference type="ARBA" id="ARBA00022723"/>
    </source>
</evidence>
<dbReference type="PANTHER" id="PTHR47947">
    <property type="entry name" value="CYTOCHROME P450 82C3-RELATED"/>
    <property type="match status" value="1"/>
</dbReference>
<dbReference type="PANTHER" id="PTHR47947:SF13">
    <property type="entry name" value="CYTOCHROME P450, FAMILY 81, SUBFAMILY K, POLYPEPTIDE 1-RELATED"/>
    <property type="match status" value="1"/>
</dbReference>
<reference evidence="11 12" key="1">
    <citation type="submission" date="2024-12" db="EMBL/GenBank/DDBJ databases">
        <title>The unique morphological basis and parallel evolutionary history of personate flowers in Penstemon.</title>
        <authorList>
            <person name="Depatie T.H."/>
            <person name="Wessinger C.A."/>
        </authorList>
    </citation>
    <scope>NUCLEOTIDE SEQUENCE [LARGE SCALE GENOMIC DNA]</scope>
    <source>
        <strain evidence="11">WTNN_2</strain>
        <tissue evidence="11">Leaf</tissue>
    </source>
</reference>
<keyword evidence="10" id="KW-0472">Membrane</keyword>
<protein>
    <recommendedName>
        <fullName evidence="13">Cytochrome P450</fullName>
    </recommendedName>
</protein>
<dbReference type="PRINTS" id="PR00385">
    <property type="entry name" value="P450"/>
</dbReference>
<evidence type="ECO:0000256" key="8">
    <source>
        <dbReference type="PIRSR" id="PIRSR602401-1"/>
    </source>
</evidence>
<name>A0ABD3RHH6_9LAMI</name>
<dbReference type="Gene3D" id="1.10.630.10">
    <property type="entry name" value="Cytochrome P450"/>
    <property type="match status" value="1"/>
</dbReference>
<evidence type="ECO:0000256" key="7">
    <source>
        <dbReference type="ARBA" id="ARBA00023033"/>
    </source>
</evidence>
<dbReference type="GO" id="GO:0016020">
    <property type="term" value="C:membrane"/>
    <property type="evidence" value="ECO:0007669"/>
    <property type="project" value="UniProtKB-SubCell"/>
</dbReference>
<dbReference type="InterPro" id="IPR017972">
    <property type="entry name" value="Cyt_P450_CS"/>
</dbReference>
<dbReference type="Pfam" id="PF00067">
    <property type="entry name" value="p450"/>
    <property type="match status" value="1"/>
</dbReference>
<dbReference type="AlphaFoldDB" id="A0ABD3RHH6"/>
<dbReference type="InterPro" id="IPR036396">
    <property type="entry name" value="Cyt_P450_sf"/>
</dbReference>
<proteinExistence type="inferred from homology"/>
<dbReference type="GO" id="GO:0046872">
    <property type="term" value="F:metal ion binding"/>
    <property type="evidence" value="ECO:0007669"/>
    <property type="project" value="UniProtKB-KW"/>
</dbReference>
<comment type="cofactor">
    <cofactor evidence="8">
        <name>heme</name>
        <dbReference type="ChEBI" id="CHEBI:30413"/>
    </cofactor>
</comment>
<keyword evidence="7 9" id="KW-0503">Monooxygenase</keyword>
<keyword evidence="6 8" id="KW-0408">Iron</keyword>
<evidence type="ECO:0000256" key="3">
    <source>
        <dbReference type="ARBA" id="ARBA00022617"/>
    </source>
</evidence>
<evidence type="ECO:0000256" key="2">
    <source>
        <dbReference type="ARBA" id="ARBA00010617"/>
    </source>
</evidence>
<dbReference type="Proteomes" id="UP001634393">
    <property type="component" value="Unassembled WGS sequence"/>
</dbReference>
<keyword evidence="4 8" id="KW-0479">Metal-binding</keyword>
<evidence type="ECO:0000256" key="10">
    <source>
        <dbReference type="SAM" id="Phobius"/>
    </source>
</evidence>
<dbReference type="InterPro" id="IPR001128">
    <property type="entry name" value="Cyt_P450"/>
</dbReference>
<sequence>MENLNYNLPTILLLSTIFLIILINFYSSHKKNKNLPPSPKSLPIIGHFHLIKTSLHLALASLSSKHGPIFSLKLGCKSVLVVSSPSAIEECFTKNDVVFANRPKSMSGDHLTYSYKTFVWSSYGNFWRILRKFSVIELFSSQSLNRSALIREENIRSILRVLYGISKNRIGERVDLNYLSSTFSFNNIIKILAGKLCVEEDEIGSDVGKGIVKRVRGTFFTSFSLGVCDFFPVLRWIGYKGMEKKMISVHKKRDEFVENLVQESRGGKNRGSLIDTLFCLQESEPEFYTHDVIKSVVLLMIIAGTETSAVTIESAMSLLLSNPEAFLKLRQEIDHNIGHNQLLSDADLSKLPYLRCVVNEALRLYPPVPLLLPHYSSEDCTVGGYKVPKNTILLVNAWGTHMDPKVWNEPEKFKPERFEAMDMEREEGYRFVSFGMGRRACPGAGMGLRTISLAVGAFVQCFEWEKVLEHEDLDINWKEKAKPLEAMCVPRHQAVDLLSQL</sequence>
<keyword evidence="10" id="KW-1133">Transmembrane helix</keyword>
<dbReference type="FunFam" id="1.10.630.10:FF:000081">
    <property type="entry name" value="Cytochrome P450 CYP81N5"/>
    <property type="match status" value="1"/>
</dbReference>
<feature type="transmembrane region" description="Helical" evidence="10">
    <location>
        <begin position="6"/>
        <end position="26"/>
    </location>
</feature>
<accession>A0ABD3RHH6</accession>
<comment type="caution">
    <text evidence="11">The sequence shown here is derived from an EMBL/GenBank/DDBJ whole genome shotgun (WGS) entry which is preliminary data.</text>
</comment>
<evidence type="ECO:0000256" key="9">
    <source>
        <dbReference type="RuleBase" id="RU000461"/>
    </source>
</evidence>
<keyword evidence="12" id="KW-1185">Reference proteome</keyword>
<dbReference type="InterPro" id="IPR002401">
    <property type="entry name" value="Cyt_P450_E_grp-I"/>
</dbReference>
<keyword evidence="5 9" id="KW-0560">Oxidoreductase</keyword>
<evidence type="ECO:0000256" key="5">
    <source>
        <dbReference type="ARBA" id="ARBA00023002"/>
    </source>
</evidence>
<dbReference type="InterPro" id="IPR050651">
    <property type="entry name" value="Plant_Cytochrome_P450_Monoox"/>
</dbReference>
<organism evidence="11 12">
    <name type="scientific">Penstemon smallii</name>
    <dbReference type="NCBI Taxonomy" id="265156"/>
    <lineage>
        <taxon>Eukaryota</taxon>
        <taxon>Viridiplantae</taxon>
        <taxon>Streptophyta</taxon>
        <taxon>Embryophyta</taxon>
        <taxon>Tracheophyta</taxon>
        <taxon>Spermatophyta</taxon>
        <taxon>Magnoliopsida</taxon>
        <taxon>eudicotyledons</taxon>
        <taxon>Gunneridae</taxon>
        <taxon>Pentapetalae</taxon>
        <taxon>asterids</taxon>
        <taxon>lamiids</taxon>
        <taxon>Lamiales</taxon>
        <taxon>Plantaginaceae</taxon>
        <taxon>Cheloneae</taxon>
        <taxon>Penstemon</taxon>
    </lineage>
</organism>
<keyword evidence="3 8" id="KW-0349">Heme</keyword>
<evidence type="ECO:0008006" key="13">
    <source>
        <dbReference type="Google" id="ProtNLM"/>
    </source>
</evidence>
<dbReference type="PRINTS" id="PR00463">
    <property type="entry name" value="EP450I"/>
</dbReference>
<dbReference type="GO" id="GO:0004497">
    <property type="term" value="F:monooxygenase activity"/>
    <property type="evidence" value="ECO:0007669"/>
    <property type="project" value="UniProtKB-KW"/>
</dbReference>
<comment type="subcellular location">
    <subcellularLocation>
        <location evidence="1">Membrane</location>
        <topology evidence="1">Single-pass membrane protein</topology>
    </subcellularLocation>
</comment>
<evidence type="ECO:0000313" key="11">
    <source>
        <dbReference type="EMBL" id="KAL3812338.1"/>
    </source>
</evidence>
<dbReference type="PROSITE" id="PS00086">
    <property type="entry name" value="CYTOCHROME_P450"/>
    <property type="match status" value="1"/>
</dbReference>
<gene>
    <name evidence="11" type="ORF">ACJIZ3_013606</name>
</gene>
<evidence type="ECO:0000313" key="12">
    <source>
        <dbReference type="Proteomes" id="UP001634393"/>
    </source>
</evidence>
<feature type="binding site" description="axial binding residue" evidence="8">
    <location>
        <position position="441"/>
    </location>
    <ligand>
        <name>heme</name>
        <dbReference type="ChEBI" id="CHEBI:30413"/>
    </ligand>
    <ligandPart>
        <name>Fe</name>
        <dbReference type="ChEBI" id="CHEBI:18248"/>
    </ligandPart>
</feature>
<dbReference type="EMBL" id="JBJXBP010000008">
    <property type="protein sequence ID" value="KAL3812338.1"/>
    <property type="molecule type" value="Genomic_DNA"/>
</dbReference>